<evidence type="ECO:0000313" key="2">
    <source>
        <dbReference type="Proteomes" id="UP001243212"/>
    </source>
</evidence>
<comment type="caution">
    <text evidence="1">The sequence shown here is derived from an EMBL/GenBank/DDBJ whole genome shotgun (WGS) entry which is preliminary data.</text>
</comment>
<name>A0ABT9NI76_9ACTO</name>
<keyword evidence="2" id="KW-1185">Reference proteome</keyword>
<reference evidence="1 2" key="1">
    <citation type="submission" date="2023-07" db="EMBL/GenBank/DDBJ databases">
        <title>Sequencing the genomes of 1000 actinobacteria strains.</title>
        <authorList>
            <person name="Klenk H.-P."/>
        </authorList>
    </citation>
    <scope>NUCLEOTIDE SEQUENCE [LARGE SCALE GENOMIC DNA]</scope>
    <source>
        <strain evidence="1 2">DSM 17163</strain>
    </source>
</reference>
<dbReference type="Proteomes" id="UP001243212">
    <property type="component" value="Unassembled WGS sequence"/>
</dbReference>
<dbReference type="EMBL" id="JAUSQX010000001">
    <property type="protein sequence ID" value="MDP9807096.1"/>
    <property type="molecule type" value="Genomic_DNA"/>
</dbReference>
<sequence length="107" mass="11914">MGLFSRKNKGGPLSQRRARTITLSHLREFASTREGVAAYYERETSRAPSAIVLVAIDGEWTRRKVPSFSDAQNVAQELGISLFDVAATGYPRAMREWSARNPGSQTR</sequence>
<proteinExistence type="predicted"/>
<dbReference type="RefSeq" id="WP_307683269.1">
    <property type="nucleotide sequence ID" value="NZ_JAUSQX010000001.1"/>
</dbReference>
<protein>
    <recommendedName>
        <fullName evidence="3">Oxidoreductase</fullName>
    </recommendedName>
</protein>
<organism evidence="1 2">
    <name type="scientific">Trueperella bonasi</name>
    <dbReference type="NCBI Taxonomy" id="312286"/>
    <lineage>
        <taxon>Bacteria</taxon>
        <taxon>Bacillati</taxon>
        <taxon>Actinomycetota</taxon>
        <taxon>Actinomycetes</taxon>
        <taxon>Actinomycetales</taxon>
        <taxon>Actinomycetaceae</taxon>
        <taxon>Trueperella</taxon>
    </lineage>
</organism>
<accession>A0ABT9NI76</accession>
<evidence type="ECO:0000313" key="1">
    <source>
        <dbReference type="EMBL" id="MDP9807096.1"/>
    </source>
</evidence>
<evidence type="ECO:0008006" key="3">
    <source>
        <dbReference type="Google" id="ProtNLM"/>
    </source>
</evidence>
<gene>
    <name evidence="1" type="ORF">J2S70_001678</name>
</gene>